<evidence type="ECO:0000256" key="1">
    <source>
        <dbReference type="ARBA" id="ARBA00004651"/>
    </source>
</evidence>
<keyword evidence="3 6" id="KW-0812">Transmembrane</keyword>
<dbReference type="Proteomes" id="UP000199589">
    <property type="component" value="Unassembled WGS sequence"/>
</dbReference>
<comment type="similarity">
    <text evidence="6">Belongs to the ABC-4 integral membrane protein family.</text>
</comment>
<dbReference type="GO" id="GO:0005886">
    <property type="term" value="C:plasma membrane"/>
    <property type="evidence" value="ECO:0007669"/>
    <property type="project" value="UniProtKB-SubCell"/>
</dbReference>
<feature type="transmembrane region" description="Helical" evidence="6">
    <location>
        <begin position="154"/>
        <end position="178"/>
    </location>
</feature>
<keyword evidence="2 6" id="KW-1003">Cell membrane</keyword>
<feature type="transmembrane region" description="Helical" evidence="6">
    <location>
        <begin position="538"/>
        <end position="559"/>
    </location>
</feature>
<evidence type="ECO:0000313" key="9">
    <source>
        <dbReference type="Proteomes" id="UP000199589"/>
    </source>
</evidence>
<keyword evidence="5 6" id="KW-0472">Membrane</keyword>
<feature type="transmembrane region" description="Helical" evidence="6">
    <location>
        <begin position="199"/>
        <end position="217"/>
    </location>
</feature>
<feature type="domain" description="ABC3 transporter permease C-terminal" evidence="7">
    <location>
        <begin position="62"/>
        <end position="181"/>
    </location>
</feature>
<evidence type="ECO:0000259" key="7">
    <source>
        <dbReference type="Pfam" id="PF02687"/>
    </source>
</evidence>
<dbReference type="GO" id="GO:0055085">
    <property type="term" value="P:transmembrane transport"/>
    <property type="evidence" value="ECO:0007669"/>
    <property type="project" value="UniProtKB-UniRule"/>
</dbReference>
<feature type="transmembrane region" description="Helical" evidence="6">
    <location>
        <begin position="109"/>
        <end position="134"/>
    </location>
</feature>
<dbReference type="Pfam" id="PF02687">
    <property type="entry name" value="FtsX"/>
    <property type="match status" value="1"/>
</dbReference>
<dbReference type="InterPro" id="IPR027022">
    <property type="entry name" value="ABC_permease_BceB-typ"/>
</dbReference>
<comment type="subcellular location">
    <subcellularLocation>
        <location evidence="1 6">Cell membrane</location>
        <topology evidence="1 6">Multi-pass membrane protein</topology>
    </subcellularLocation>
</comment>
<keyword evidence="6" id="KW-0813">Transport</keyword>
<dbReference type="AlphaFoldDB" id="A0A1I3YDV4"/>
<keyword evidence="4 6" id="KW-1133">Transmembrane helix</keyword>
<feature type="transmembrane region" description="Helical" evidence="6">
    <location>
        <begin position="627"/>
        <end position="648"/>
    </location>
</feature>
<sequence length="661" mass="74417">MKISFISKMAWQNIKSNRKLYIPYMVAAGTTVAMFIMMSALLTNKFVQERSAVLTSLFGMGTIVIGIFSLIFIFYTNSFLMKRRKKELGLYSILGLEKKHVNTILGMETVIAGSISIISGIIVGILFGKMSFLILNYVLNFPVEIEYSIGWNTFGLTIALFIGIFFLTMLFNITQVTFSNPIRLLKGGKEGEKEPKSSPILFVLGLLSLGAGYYISLTIADSMSALTQFFVAVLLVIIGTYLLFTAGSIIVLKLLKKNKKLYYKPGPFISISGMLYRMKQHAVGLANISILSVMVIIAVSTTITLFLGTEETLSIRFPAENKLTMSPPDMSGEELEQNAEVLYDRVEQYTEEQNLQIKDGVKYQSVNLFGNLKENVFNIREIRDADGTMLLLFPLEDFNQMSAEEYNLKEGEALIYSNESSLNLDSFTIAEKEYNAISLKEVPKMIKANTQIVDTIIAVLPTTQDIDEVLSYNNEQPGNTKTQWQAEYHWNTTGSEAVKKDYATEINGITQADDLEVSGFYESRETSRQEWYSMNGGFLFLGIFLGGLFTIGALLITYFKQVSEGYDDRERIQIMQKVGLDKQTTRQATHSQIVWMFTLPILTAAIHTAFAYPIIHKLLMIFGIMQHKLLILCTVGVVVAFALIYWIIYRITSKVYLSIVE</sequence>
<dbReference type="InterPro" id="IPR052536">
    <property type="entry name" value="ABC-4_Integral_Memb_Prot"/>
</dbReference>
<feature type="transmembrane region" description="Helical" evidence="6">
    <location>
        <begin position="21"/>
        <end position="42"/>
    </location>
</feature>
<dbReference type="OrthoDB" id="1705903at2"/>
<evidence type="ECO:0000256" key="2">
    <source>
        <dbReference type="ARBA" id="ARBA00022475"/>
    </source>
</evidence>
<feature type="transmembrane region" description="Helical" evidence="6">
    <location>
        <begin position="593"/>
        <end position="615"/>
    </location>
</feature>
<name>A0A1I3YDV4_9LACT</name>
<accession>A0A1I3YDV4</accession>
<protein>
    <submittedName>
        <fullName evidence="8">Putative ABC transport system permease protein</fullName>
    </submittedName>
</protein>
<feature type="transmembrane region" description="Helical" evidence="6">
    <location>
        <begin position="229"/>
        <end position="252"/>
    </location>
</feature>
<dbReference type="RefSeq" id="WP_091897444.1">
    <property type="nucleotide sequence ID" value="NZ_FOSJ01000021.1"/>
</dbReference>
<evidence type="ECO:0000256" key="6">
    <source>
        <dbReference type="PIRNR" id="PIRNR018968"/>
    </source>
</evidence>
<evidence type="ECO:0000256" key="4">
    <source>
        <dbReference type="ARBA" id="ARBA00022989"/>
    </source>
</evidence>
<evidence type="ECO:0000313" key="8">
    <source>
        <dbReference type="EMBL" id="SFK29549.1"/>
    </source>
</evidence>
<dbReference type="EMBL" id="FOSJ01000021">
    <property type="protein sequence ID" value="SFK29549.1"/>
    <property type="molecule type" value="Genomic_DNA"/>
</dbReference>
<feature type="transmembrane region" description="Helical" evidence="6">
    <location>
        <begin position="54"/>
        <end position="76"/>
    </location>
</feature>
<evidence type="ECO:0000256" key="5">
    <source>
        <dbReference type="ARBA" id="ARBA00023136"/>
    </source>
</evidence>
<proteinExistence type="inferred from homology"/>
<keyword evidence="9" id="KW-1185">Reference proteome</keyword>
<dbReference type="PIRSF" id="PIRSF018968">
    <property type="entry name" value="ABC_permease_BceB"/>
    <property type="match status" value="1"/>
</dbReference>
<dbReference type="PANTHER" id="PTHR46795">
    <property type="entry name" value="ABC TRANSPORTER PERMEASE-RELATED-RELATED"/>
    <property type="match status" value="1"/>
</dbReference>
<gene>
    <name evidence="8" type="ORF">SAMN04488569_10213</name>
</gene>
<dbReference type="InterPro" id="IPR003838">
    <property type="entry name" value="ABC3_permease_C"/>
</dbReference>
<dbReference type="PANTHER" id="PTHR46795:SF3">
    <property type="entry name" value="ABC TRANSPORTER PERMEASE"/>
    <property type="match status" value="1"/>
</dbReference>
<evidence type="ECO:0000256" key="3">
    <source>
        <dbReference type="ARBA" id="ARBA00022692"/>
    </source>
</evidence>
<organism evidence="8 9">
    <name type="scientific">Marinilactibacillus piezotolerans</name>
    <dbReference type="NCBI Taxonomy" id="258723"/>
    <lineage>
        <taxon>Bacteria</taxon>
        <taxon>Bacillati</taxon>
        <taxon>Bacillota</taxon>
        <taxon>Bacilli</taxon>
        <taxon>Lactobacillales</taxon>
        <taxon>Carnobacteriaceae</taxon>
        <taxon>Marinilactibacillus</taxon>
    </lineage>
</organism>
<reference evidence="9" key="1">
    <citation type="submission" date="2016-10" db="EMBL/GenBank/DDBJ databases">
        <authorList>
            <person name="Varghese N."/>
            <person name="Submissions S."/>
        </authorList>
    </citation>
    <scope>NUCLEOTIDE SEQUENCE [LARGE SCALE GENOMIC DNA]</scope>
    <source>
        <strain evidence="9">DSM 16108</strain>
    </source>
</reference>
<feature type="transmembrane region" description="Helical" evidence="6">
    <location>
        <begin position="284"/>
        <end position="307"/>
    </location>
</feature>